<protein>
    <submittedName>
        <fullName evidence="1">Uncharacterized protein</fullName>
    </submittedName>
</protein>
<organism evidence="1 2">
    <name type="scientific">Pseudochrobactrum kiredjianiae</name>
    <dbReference type="NCBI Taxonomy" id="386305"/>
    <lineage>
        <taxon>Bacteria</taxon>
        <taxon>Pseudomonadati</taxon>
        <taxon>Pseudomonadota</taxon>
        <taxon>Alphaproteobacteria</taxon>
        <taxon>Hyphomicrobiales</taxon>
        <taxon>Brucellaceae</taxon>
        <taxon>Pseudochrobactrum</taxon>
    </lineage>
</organism>
<comment type="caution">
    <text evidence="1">The sequence shown here is derived from an EMBL/GenBank/DDBJ whole genome shotgun (WGS) entry which is preliminary data.</text>
</comment>
<reference evidence="2" key="1">
    <citation type="journal article" date="2019" name="Int. J. Syst. Evol. Microbiol.">
        <title>The Global Catalogue of Microorganisms (GCM) 10K type strain sequencing project: providing services to taxonomists for standard genome sequencing and annotation.</title>
        <authorList>
            <consortium name="The Broad Institute Genomics Platform"/>
            <consortium name="The Broad Institute Genome Sequencing Center for Infectious Disease"/>
            <person name="Wu L."/>
            <person name="Ma J."/>
        </authorList>
    </citation>
    <scope>NUCLEOTIDE SEQUENCE [LARGE SCALE GENOMIC DNA]</scope>
    <source>
        <strain evidence="2">CCUG 49584</strain>
    </source>
</reference>
<dbReference type="RefSeq" id="WP_289384680.1">
    <property type="nucleotide sequence ID" value="NZ_JAUCBM010000001.1"/>
</dbReference>
<dbReference type="Proteomes" id="UP001597263">
    <property type="component" value="Unassembled WGS sequence"/>
</dbReference>
<gene>
    <name evidence="1" type="ORF">ACFQ35_13885</name>
</gene>
<keyword evidence="2" id="KW-1185">Reference proteome</keyword>
<proteinExistence type="predicted"/>
<name>A0ABW3V818_9HYPH</name>
<evidence type="ECO:0000313" key="2">
    <source>
        <dbReference type="Proteomes" id="UP001597263"/>
    </source>
</evidence>
<accession>A0ABW3V818</accession>
<evidence type="ECO:0000313" key="1">
    <source>
        <dbReference type="EMBL" id="MFD1228229.1"/>
    </source>
</evidence>
<dbReference type="EMBL" id="JBHTMA010000040">
    <property type="protein sequence ID" value="MFD1228229.1"/>
    <property type="molecule type" value="Genomic_DNA"/>
</dbReference>
<sequence length="64" mass="7035">MNAKTEKRLGIMAAFLLTAAIFVAPNPIQQQQKFHFLSMTEEAVKNVPGLVVVAQNSQTNQAIH</sequence>